<sequence>MKKAVETWDRRISEYRPENGVWHLMAPGVGGFVYPAGIEAQAVDLMLTDVLMAEHILRSQLPLLDTHTTYPLPPVRWKLHRFIRQYRGFRDNDGKLHVHINAVWDDERGDNGWIVIHDGGNFYWQVWVDVDSGRLYDLMINGEA</sequence>
<accession>A0ABZ2Z9R5</accession>
<organism evidence="1 2">
    <name type="scientific">Chitinophaga caseinilytica</name>
    <dbReference type="NCBI Taxonomy" id="2267521"/>
    <lineage>
        <taxon>Bacteria</taxon>
        <taxon>Pseudomonadati</taxon>
        <taxon>Bacteroidota</taxon>
        <taxon>Chitinophagia</taxon>
        <taxon>Chitinophagales</taxon>
        <taxon>Chitinophagaceae</taxon>
        <taxon>Chitinophaga</taxon>
    </lineage>
</organism>
<dbReference type="EMBL" id="CP150096">
    <property type="protein sequence ID" value="WZN48443.1"/>
    <property type="molecule type" value="Genomic_DNA"/>
</dbReference>
<evidence type="ECO:0000313" key="1">
    <source>
        <dbReference type="EMBL" id="WZN48443.1"/>
    </source>
</evidence>
<keyword evidence="2" id="KW-1185">Reference proteome</keyword>
<protein>
    <submittedName>
        <fullName evidence="1">Uncharacterized protein</fullName>
    </submittedName>
</protein>
<dbReference type="RefSeq" id="WP_341843035.1">
    <property type="nucleotide sequence ID" value="NZ_CP149792.1"/>
</dbReference>
<evidence type="ECO:0000313" key="2">
    <source>
        <dbReference type="Proteomes" id="UP001449657"/>
    </source>
</evidence>
<proteinExistence type="predicted"/>
<reference evidence="1 2" key="1">
    <citation type="submission" date="2024-03" db="EMBL/GenBank/DDBJ databases">
        <title>Chitinophaga caseinilytica sp. nov., a casein hydrolysing bacterium isolated from forest soil.</title>
        <authorList>
            <person name="Lee D.S."/>
            <person name="Han D.M."/>
            <person name="Baek J.H."/>
            <person name="Choi D.G."/>
            <person name="Jeon J.H."/>
            <person name="Jeon C.O."/>
        </authorList>
    </citation>
    <scope>NUCLEOTIDE SEQUENCE [LARGE SCALE GENOMIC DNA]</scope>
    <source>
        <strain evidence="1 2">KACC 19118</strain>
    </source>
</reference>
<gene>
    <name evidence="1" type="ORF">WJU22_09670</name>
</gene>
<name>A0ABZ2Z9R5_9BACT</name>
<dbReference type="Proteomes" id="UP001449657">
    <property type="component" value="Chromosome"/>
</dbReference>